<keyword evidence="2" id="KW-1185">Reference proteome</keyword>
<evidence type="ECO:0000313" key="2">
    <source>
        <dbReference type="Proteomes" id="UP000887574"/>
    </source>
</evidence>
<dbReference type="Proteomes" id="UP000887574">
    <property type="component" value="Unplaced"/>
</dbReference>
<evidence type="ECO:0000313" key="3">
    <source>
        <dbReference type="WBParaSite" id="jg25264"/>
    </source>
</evidence>
<feature type="region of interest" description="Disordered" evidence="1">
    <location>
        <begin position="108"/>
        <end position="135"/>
    </location>
</feature>
<dbReference type="AlphaFoldDB" id="A0A915E2V1"/>
<dbReference type="WBParaSite" id="jg25264">
    <property type="protein sequence ID" value="jg25264"/>
    <property type="gene ID" value="jg25264"/>
</dbReference>
<proteinExistence type="predicted"/>
<organism evidence="2 3">
    <name type="scientific">Ditylenchus dipsaci</name>
    <dbReference type="NCBI Taxonomy" id="166011"/>
    <lineage>
        <taxon>Eukaryota</taxon>
        <taxon>Metazoa</taxon>
        <taxon>Ecdysozoa</taxon>
        <taxon>Nematoda</taxon>
        <taxon>Chromadorea</taxon>
        <taxon>Rhabditida</taxon>
        <taxon>Tylenchina</taxon>
        <taxon>Tylenchomorpha</taxon>
        <taxon>Sphaerularioidea</taxon>
        <taxon>Anguinidae</taxon>
        <taxon>Anguininae</taxon>
        <taxon>Ditylenchus</taxon>
    </lineage>
</organism>
<protein>
    <submittedName>
        <fullName evidence="3">Uncharacterized protein</fullName>
    </submittedName>
</protein>
<evidence type="ECO:0000256" key="1">
    <source>
        <dbReference type="SAM" id="MobiDB-lite"/>
    </source>
</evidence>
<reference evidence="3" key="1">
    <citation type="submission" date="2022-11" db="UniProtKB">
        <authorList>
            <consortium name="WormBaseParasite"/>
        </authorList>
    </citation>
    <scope>IDENTIFICATION</scope>
</reference>
<sequence>MAPKNELNRLPGSNTSSFNSHPTTIFYFMNASGSPLPPTGMCSNIVSPMQGHGSWMKSLPHMPPPPCHARPTTPVSEAFYDQDPHSRFLDDEGESLAARFGHFHPQHIDPSSPFFGGAHRKQNTQQRPLIAANHK</sequence>
<name>A0A915E2V1_9BILA</name>
<accession>A0A915E2V1</accession>
<feature type="region of interest" description="Disordered" evidence="1">
    <location>
        <begin position="55"/>
        <end position="79"/>
    </location>
</feature>